<dbReference type="GO" id="GO:0006171">
    <property type="term" value="P:cAMP biosynthetic process"/>
    <property type="evidence" value="ECO:0007669"/>
    <property type="project" value="TreeGrafter"/>
</dbReference>
<dbReference type="CDD" id="cd07302">
    <property type="entry name" value="CHD"/>
    <property type="match status" value="1"/>
</dbReference>
<comment type="caution">
    <text evidence="2">The sequence shown here is derived from an EMBL/GenBank/DDBJ whole genome shotgun (WGS) entry which is preliminary data.</text>
</comment>
<dbReference type="PANTHER" id="PTHR43081">
    <property type="entry name" value="ADENYLATE CYCLASE, TERMINAL-DIFFERENTIATION SPECIFIC-RELATED"/>
    <property type="match status" value="1"/>
</dbReference>
<dbReference type="SUPFAM" id="SSF81901">
    <property type="entry name" value="HCP-like"/>
    <property type="match status" value="1"/>
</dbReference>
<feature type="domain" description="Guanylate cyclase" evidence="1">
    <location>
        <begin position="15"/>
        <end position="130"/>
    </location>
</feature>
<proteinExistence type="predicted"/>
<dbReference type="InterPro" id="IPR011990">
    <property type="entry name" value="TPR-like_helical_dom_sf"/>
</dbReference>
<dbReference type="InterPro" id="IPR029787">
    <property type="entry name" value="Nucleotide_cyclase"/>
</dbReference>
<dbReference type="InterPro" id="IPR001054">
    <property type="entry name" value="A/G_cyclase"/>
</dbReference>
<keyword evidence="3" id="KW-1185">Reference proteome</keyword>
<dbReference type="Pfam" id="PF00211">
    <property type="entry name" value="Guanylate_cyc"/>
    <property type="match status" value="1"/>
</dbReference>
<dbReference type="EMBL" id="VKHP01000070">
    <property type="protein sequence ID" value="NEU97850.1"/>
    <property type="molecule type" value="Genomic_DNA"/>
</dbReference>
<dbReference type="AlphaFoldDB" id="A0A6P1BJN7"/>
<protein>
    <submittedName>
        <fullName evidence="2">Adenylate/guanylate cyclase domain-containing protein</fullName>
    </submittedName>
</protein>
<dbReference type="GO" id="GO:0035556">
    <property type="term" value="P:intracellular signal transduction"/>
    <property type="evidence" value="ECO:0007669"/>
    <property type="project" value="InterPro"/>
</dbReference>
<dbReference type="Proteomes" id="UP000468531">
    <property type="component" value="Unassembled WGS sequence"/>
</dbReference>
<dbReference type="Gene3D" id="3.30.70.1230">
    <property type="entry name" value="Nucleotide cyclase"/>
    <property type="match status" value="1"/>
</dbReference>
<evidence type="ECO:0000313" key="2">
    <source>
        <dbReference type="EMBL" id="NEU97850.1"/>
    </source>
</evidence>
<evidence type="ECO:0000259" key="1">
    <source>
        <dbReference type="PROSITE" id="PS50125"/>
    </source>
</evidence>
<dbReference type="GO" id="GO:0004016">
    <property type="term" value="F:adenylate cyclase activity"/>
    <property type="evidence" value="ECO:0007669"/>
    <property type="project" value="UniProtKB-ARBA"/>
</dbReference>
<evidence type="ECO:0000313" key="3">
    <source>
        <dbReference type="Proteomes" id="UP000468531"/>
    </source>
</evidence>
<dbReference type="InterPro" id="IPR050697">
    <property type="entry name" value="Adenylyl/Guanylyl_Cyclase_3/4"/>
</dbReference>
<name>A0A6P1BJN7_9BRAD</name>
<dbReference type="SUPFAM" id="SSF55073">
    <property type="entry name" value="Nucleotide cyclase"/>
    <property type="match status" value="1"/>
</dbReference>
<gene>
    <name evidence="2" type="ORF">FNJ47_18915</name>
</gene>
<accession>A0A6P1BJN7</accession>
<dbReference type="Gene3D" id="1.25.40.10">
    <property type="entry name" value="Tetratricopeptide repeat domain"/>
    <property type="match status" value="1"/>
</dbReference>
<reference evidence="2 3" key="1">
    <citation type="journal article" date="2020" name="Arch. Microbiol.">
        <title>Bradyrhizobium uaiense sp. nov., a new highly efficient cowpea symbiont.</title>
        <authorList>
            <person name="Cabral Michel D."/>
            <person name="Azarias Guimaraes A."/>
            <person name="Martins da Costa E."/>
            <person name="Soares de Carvalho T."/>
            <person name="Balsanelli E."/>
            <person name="Willems A."/>
            <person name="Maltempi de Souza E."/>
            <person name="de Souza Moreira F.M."/>
        </authorList>
    </citation>
    <scope>NUCLEOTIDE SEQUENCE [LARGE SCALE GENOMIC DNA]</scope>
    <source>
        <strain evidence="2 3">UFLA 03-164</strain>
    </source>
</reference>
<sequence>MMTPSVPEVRRRLAAILAADVVGYTRLMEAHEENTHTRLMQLRSEILTPGVTAQNGRIVKNTGDGFLATFDTARDATRCALSLQEALALNTAAMPADERISFRIGLNAADIIVEEDDVYGEGVNIAARLQNYAQAGGVVMSGAVAEQIGKDLDVSVIDLGDLHLRNMGRPVRVYALHRSMQPAKLVGEAPVGSEPRPSIAVLPFRMNLATPEEGYFADGVVDDIIRGLAGLKELFVVSRGSSLGFSGRNVDVREIGRRLGVRYVLYGGIQRTMTSVRIVTELSDAESGEVIRSDLHEGDLRELFALQDRIAINVVRQIAPQVRERELMRSMRKHPQNLTAYDLVLQALDLLYRMDYDSFSRARGLLEQAISHDPNFALAYSYVALWYVFRIGEIGSPDPEGDVIAGARYAKEAIDRGGDDAFALAVYGHVQSFLLHDFQSARIALDRAIAAGPSSAMAWTMASATSGFLGDGPAALRQGEQGVRLSPLDARSFWHEGLFGQAHYVNGDYEQALEWVRGALNRNGLIRFNHRLHIVTLGALGRREEAAEAARRYLEIQPGFRISSYAPRCPFRDDALETWLGHLRSAGLPD</sequence>
<organism evidence="2 3">
    <name type="scientific">Bradyrhizobium uaiense</name>
    <dbReference type="NCBI Taxonomy" id="2594946"/>
    <lineage>
        <taxon>Bacteria</taxon>
        <taxon>Pseudomonadati</taxon>
        <taxon>Pseudomonadota</taxon>
        <taxon>Alphaproteobacteria</taxon>
        <taxon>Hyphomicrobiales</taxon>
        <taxon>Nitrobacteraceae</taxon>
        <taxon>Bradyrhizobium</taxon>
    </lineage>
</organism>
<dbReference type="PANTHER" id="PTHR43081:SF19">
    <property type="entry name" value="PH-SENSITIVE ADENYLATE CYCLASE RV1264"/>
    <property type="match status" value="1"/>
</dbReference>
<dbReference type="PROSITE" id="PS50125">
    <property type="entry name" value="GUANYLATE_CYCLASE_2"/>
    <property type="match status" value="1"/>
</dbReference>